<organism evidence="3 4">
    <name type="scientific">candidate division WWE3 bacterium RIFCSPHIGHO2_01_FULL_42_13</name>
    <dbReference type="NCBI Taxonomy" id="1802617"/>
    <lineage>
        <taxon>Bacteria</taxon>
        <taxon>Katanobacteria</taxon>
    </lineage>
</organism>
<dbReference type="Proteomes" id="UP000176608">
    <property type="component" value="Unassembled WGS sequence"/>
</dbReference>
<feature type="transmembrane region" description="Helical" evidence="1">
    <location>
        <begin position="256"/>
        <end position="278"/>
    </location>
</feature>
<reference evidence="3 4" key="1">
    <citation type="journal article" date="2016" name="Nat. Commun.">
        <title>Thousands of microbial genomes shed light on interconnected biogeochemical processes in an aquifer system.</title>
        <authorList>
            <person name="Anantharaman K."/>
            <person name="Brown C.T."/>
            <person name="Hug L.A."/>
            <person name="Sharon I."/>
            <person name="Castelle C.J."/>
            <person name="Probst A.J."/>
            <person name="Thomas B.C."/>
            <person name="Singh A."/>
            <person name="Wilkins M.J."/>
            <person name="Karaoz U."/>
            <person name="Brodie E.L."/>
            <person name="Williams K.H."/>
            <person name="Hubbard S.S."/>
            <person name="Banfield J.F."/>
        </authorList>
    </citation>
    <scope>NUCLEOTIDE SEQUENCE [LARGE SCALE GENOMIC DNA]</scope>
</reference>
<dbReference type="SUPFAM" id="SSF53448">
    <property type="entry name" value="Nucleotide-diphospho-sugar transferases"/>
    <property type="match status" value="1"/>
</dbReference>
<dbReference type="Pfam" id="PF00535">
    <property type="entry name" value="Glycos_transf_2"/>
    <property type="match status" value="1"/>
</dbReference>
<dbReference type="PANTHER" id="PTHR43685">
    <property type="entry name" value="GLYCOSYLTRANSFERASE"/>
    <property type="match status" value="1"/>
</dbReference>
<dbReference type="AlphaFoldDB" id="A0A1F4UQD7"/>
<keyword evidence="1" id="KW-0812">Transmembrane</keyword>
<dbReference type="InterPro" id="IPR001173">
    <property type="entry name" value="Glyco_trans_2-like"/>
</dbReference>
<dbReference type="STRING" id="1802617.A2886_00890"/>
<accession>A0A1F4UQD7</accession>
<dbReference type="Gene3D" id="3.90.550.10">
    <property type="entry name" value="Spore Coat Polysaccharide Biosynthesis Protein SpsA, Chain A"/>
    <property type="match status" value="1"/>
</dbReference>
<dbReference type="InterPro" id="IPR029044">
    <property type="entry name" value="Nucleotide-diphossugar_trans"/>
</dbReference>
<evidence type="ECO:0000313" key="4">
    <source>
        <dbReference type="Proteomes" id="UP000176608"/>
    </source>
</evidence>
<gene>
    <name evidence="3" type="ORF">A2886_00890</name>
</gene>
<evidence type="ECO:0000313" key="3">
    <source>
        <dbReference type="EMBL" id="OGC47187.1"/>
    </source>
</evidence>
<name>A0A1F4UQD7_UNCKA</name>
<keyword evidence="1" id="KW-0472">Membrane</keyword>
<dbReference type="InterPro" id="IPR050834">
    <property type="entry name" value="Glycosyltransf_2"/>
</dbReference>
<proteinExistence type="predicted"/>
<dbReference type="EMBL" id="MEVA01000016">
    <property type="protein sequence ID" value="OGC47187.1"/>
    <property type="molecule type" value="Genomic_DNA"/>
</dbReference>
<dbReference type="PANTHER" id="PTHR43685:SF2">
    <property type="entry name" value="GLYCOSYLTRANSFERASE 2-LIKE DOMAIN-CONTAINING PROTEIN"/>
    <property type="match status" value="1"/>
</dbReference>
<feature type="domain" description="Glycosyltransferase 2-like" evidence="2">
    <location>
        <begin position="21"/>
        <end position="142"/>
    </location>
</feature>
<protein>
    <recommendedName>
        <fullName evidence="2">Glycosyltransferase 2-like domain-containing protein</fullName>
    </recommendedName>
</protein>
<comment type="caution">
    <text evidence="3">The sequence shown here is derived from an EMBL/GenBank/DDBJ whole genome shotgun (WGS) entry which is preliminary data.</text>
</comment>
<evidence type="ECO:0000259" key="2">
    <source>
        <dbReference type="Pfam" id="PF00535"/>
    </source>
</evidence>
<sequence>MIGTSPKGSYKETMKLDSLVSVIIPTKNSAKHLRVVLEKVFAQSYEKLEVLIVDNDSSDGTRQIAQEFNTQVLNKGPERSDQKNFGVSNSRGEYVLILDSDCELEKNVIKECVELCQGGADGVMIPLRHKGSGFWVKAKNLERICYDGDDDLESPWFIRRSAFKKVGGFNTNLVAGEDWDIAYRLRKEGYILVRNRSVMHHNLDNYSVKDAFIGKFYYGRKLNKYLQVGNENVRRQIPFFRTAYIRNWKRLLSHPLLTLGFIFLKFVESAAVLIGLVYERIFSTKRK</sequence>
<evidence type="ECO:0000256" key="1">
    <source>
        <dbReference type="SAM" id="Phobius"/>
    </source>
</evidence>
<keyword evidence="1" id="KW-1133">Transmembrane helix</keyword>